<feature type="region of interest" description="Disordered" evidence="1">
    <location>
        <begin position="349"/>
        <end position="374"/>
    </location>
</feature>
<feature type="region of interest" description="Disordered" evidence="1">
    <location>
        <begin position="236"/>
        <end position="256"/>
    </location>
</feature>
<gene>
    <name evidence="2" type="ORF">KUCA_T00001446001</name>
</gene>
<accession>W6MHK8</accession>
<proteinExistence type="predicted"/>
<evidence type="ECO:0000313" key="2">
    <source>
        <dbReference type="EMBL" id="CDK25476.1"/>
    </source>
</evidence>
<reference evidence="2" key="2">
    <citation type="submission" date="2014-02" db="EMBL/GenBank/DDBJ databases">
        <title>Complete DNA sequence of /Kuraishia capsulata/ illustrates novel genomic features among budding yeasts (/Saccharomycotina/).</title>
        <authorList>
            <person name="Morales L."/>
            <person name="Noel B."/>
            <person name="Porcel B."/>
            <person name="Marcet-Houben M."/>
            <person name="Hullo M-F."/>
            <person name="Sacerdot C."/>
            <person name="Tekaia F."/>
            <person name="Leh-Louis V."/>
            <person name="Despons L."/>
            <person name="Khanna V."/>
            <person name="Aury J-M."/>
            <person name="Barbe V."/>
            <person name="Couloux A."/>
            <person name="Labadie K."/>
            <person name="Pelletier E."/>
            <person name="Souciet J-L."/>
            <person name="Boekhout T."/>
            <person name="Gabaldon T."/>
            <person name="Wincker P."/>
            <person name="Dujon B."/>
        </authorList>
    </citation>
    <scope>NUCLEOTIDE SEQUENCE</scope>
    <source>
        <strain evidence="2">CBS 1993</strain>
    </source>
</reference>
<evidence type="ECO:0000256" key="1">
    <source>
        <dbReference type="SAM" id="MobiDB-lite"/>
    </source>
</evidence>
<organism evidence="2 3">
    <name type="scientific">Kuraishia capsulata CBS 1993</name>
    <dbReference type="NCBI Taxonomy" id="1382522"/>
    <lineage>
        <taxon>Eukaryota</taxon>
        <taxon>Fungi</taxon>
        <taxon>Dikarya</taxon>
        <taxon>Ascomycota</taxon>
        <taxon>Saccharomycotina</taxon>
        <taxon>Pichiomycetes</taxon>
        <taxon>Pichiales</taxon>
        <taxon>Pichiaceae</taxon>
        <taxon>Kuraishia</taxon>
    </lineage>
</organism>
<dbReference type="AlphaFoldDB" id="W6MHK8"/>
<dbReference type="EMBL" id="HG793126">
    <property type="protein sequence ID" value="CDK25476.1"/>
    <property type="molecule type" value="Genomic_DNA"/>
</dbReference>
<dbReference type="STRING" id="1382522.W6MHK8"/>
<dbReference type="RefSeq" id="XP_022457488.1">
    <property type="nucleotide sequence ID" value="XM_022603625.1"/>
</dbReference>
<sequence>MVTQASKVLLAGVAAAGAGYYLYEQRSGGGRLIDVSNYGQGPAEHAGRVVDNYASSGWNKVEDSKNSAGSWINDKGAQARQASDNVVDSAKESADIAAAKAAGVGGSVKSWFQDSRASAEKAYSDSWEKLDEAQKQFDDTKAAWWSWGAKQNEEAQSKAQENLDIAKKNYANSKSALSKWGQETIDSADKRLKDLKNSVKYNADKGVQQVNQVAGDAKAYGNKNLQNAKEAVDDAYESVKSKAQSAQDSAESRKNEIVKEYGKQTASEADLASRVRHSVEGWGETAQEVAQEEYDSLFSKKGSFFLSSEEASRKAKEYYDAKAKEAKKRYDETRGHWYSWGSSKSQDVQDEAKKQWEDLQAQSQSASDAVAEWSKKNSDKLVKDAQDGLDRAHGTSQGWLSGIRNWIRGN</sequence>
<dbReference type="Proteomes" id="UP000019384">
    <property type="component" value="Unassembled WGS sequence"/>
</dbReference>
<dbReference type="HOGENOM" id="CLU_670969_0_0_1"/>
<dbReference type="GeneID" id="34518876"/>
<keyword evidence="3" id="KW-1185">Reference proteome</keyword>
<dbReference type="OrthoDB" id="3976380at2759"/>
<evidence type="ECO:0000313" key="3">
    <source>
        <dbReference type="Proteomes" id="UP000019384"/>
    </source>
</evidence>
<name>W6MHK8_9ASCO</name>
<feature type="compositionally biased region" description="Low complexity" evidence="1">
    <location>
        <begin position="360"/>
        <end position="369"/>
    </location>
</feature>
<reference evidence="2" key="1">
    <citation type="submission" date="2013-12" db="EMBL/GenBank/DDBJ databases">
        <authorList>
            <person name="Genoscope - CEA"/>
        </authorList>
    </citation>
    <scope>NUCLEOTIDE SEQUENCE</scope>
    <source>
        <strain evidence="2">CBS 1993</strain>
    </source>
</reference>
<protein>
    <submittedName>
        <fullName evidence="2">Uncharacterized protein</fullName>
    </submittedName>
</protein>